<dbReference type="InterPro" id="IPR014327">
    <property type="entry name" value="RNA_pol_sigma70_bacteroid"/>
</dbReference>
<evidence type="ECO:0000256" key="4">
    <source>
        <dbReference type="ARBA" id="ARBA00023163"/>
    </source>
</evidence>
<keyword evidence="4" id="KW-0804">Transcription</keyword>
<dbReference type="KEGG" id="shg:Sph21_1877"/>
<feature type="domain" description="HTH luxR-type" evidence="5">
    <location>
        <begin position="178"/>
        <end position="205"/>
    </location>
</feature>
<dbReference type="PATRIC" id="fig|743722.3.peg.2005"/>
<dbReference type="CDD" id="cd06171">
    <property type="entry name" value="Sigma70_r4"/>
    <property type="match status" value="1"/>
</dbReference>
<dbReference type="PRINTS" id="PR00038">
    <property type="entry name" value="HTHLUXR"/>
</dbReference>
<organism evidence="6">
    <name type="scientific">Sphingobacterium sp. (strain 21)</name>
    <dbReference type="NCBI Taxonomy" id="743722"/>
    <lineage>
        <taxon>Bacteria</taxon>
        <taxon>Pseudomonadati</taxon>
        <taxon>Bacteroidota</taxon>
        <taxon>Sphingobacteriia</taxon>
        <taxon>Sphingobacteriales</taxon>
        <taxon>Sphingobacteriaceae</taxon>
        <taxon>Sphingobacterium</taxon>
    </lineage>
</organism>
<evidence type="ECO:0000313" key="6">
    <source>
        <dbReference type="EMBL" id="ADZ78437.1"/>
    </source>
</evidence>
<dbReference type="STRING" id="743722.Sph21_1877"/>
<gene>
    <name evidence="6" type="ordered locus">Sph21_1877</name>
</gene>
<dbReference type="InterPro" id="IPR000792">
    <property type="entry name" value="Tscrpt_reg_LuxR_C"/>
</dbReference>
<dbReference type="InterPro" id="IPR013325">
    <property type="entry name" value="RNA_pol_sigma_r2"/>
</dbReference>
<dbReference type="Gene3D" id="1.10.1740.10">
    <property type="match status" value="1"/>
</dbReference>
<keyword evidence="2" id="KW-0805">Transcription regulation</keyword>
<evidence type="ECO:0000256" key="2">
    <source>
        <dbReference type="ARBA" id="ARBA00023015"/>
    </source>
</evidence>
<dbReference type="Pfam" id="PF08281">
    <property type="entry name" value="Sigma70_r4_2"/>
    <property type="match status" value="1"/>
</dbReference>
<reference evidence="6" key="1">
    <citation type="submission" date="2011-03" db="EMBL/GenBank/DDBJ databases">
        <title>Complete sequence of Sphingobacterium sp. 21.</title>
        <authorList>
            <consortium name="US DOE Joint Genome Institute"/>
            <person name="Lucas S."/>
            <person name="Copeland A."/>
            <person name="Lapidus A."/>
            <person name="Cheng J.-F."/>
            <person name="Goodwin L."/>
            <person name="Pitluck S."/>
            <person name="Davenport K."/>
            <person name="Detter J.C."/>
            <person name="Han C."/>
            <person name="Tapia R."/>
            <person name="Land M."/>
            <person name="Hauser L."/>
            <person name="Kyrpides N."/>
            <person name="Ivanova N."/>
            <person name="Ovchinnikova G."/>
            <person name="Pagani I."/>
            <person name="Siebers A.K."/>
            <person name="Allgaier M."/>
            <person name="Thelen M.P."/>
            <person name="Hugenholtz P."/>
            <person name="Woyke T."/>
        </authorList>
    </citation>
    <scope>NUCLEOTIDE SEQUENCE</scope>
    <source>
        <strain evidence="6">21</strain>
    </source>
</reference>
<name>F4C9B0_SPHS2</name>
<dbReference type="InterPro" id="IPR039425">
    <property type="entry name" value="RNA_pol_sigma-70-like"/>
</dbReference>
<evidence type="ECO:0000256" key="3">
    <source>
        <dbReference type="ARBA" id="ARBA00023082"/>
    </source>
</evidence>
<proteinExistence type="inferred from homology"/>
<dbReference type="PANTHER" id="PTHR43133:SF46">
    <property type="entry name" value="RNA POLYMERASE SIGMA-70 FACTOR ECF SUBFAMILY"/>
    <property type="match status" value="1"/>
</dbReference>
<dbReference type="InterPro" id="IPR014284">
    <property type="entry name" value="RNA_pol_sigma-70_dom"/>
</dbReference>
<dbReference type="PROSITE" id="PS00622">
    <property type="entry name" value="HTH_LUXR_1"/>
    <property type="match status" value="1"/>
</dbReference>
<dbReference type="SUPFAM" id="SSF88659">
    <property type="entry name" value="Sigma3 and sigma4 domains of RNA polymerase sigma factors"/>
    <property type="match status" value="1"/>
</dbReference>
<dbReference type="GO" id="GO:0016987">
    <property type="term" value="F:sigma factor activity"/>
    <property type="evidence" value="ECO:0007669"/>
    <property type="project" value="UniProtKB-KW"/>
</dbReference>
<dbReference type="InterPro" id="IPR013249">
    <property type="entry name" value="RNA_pol_sigma70_r4_t2"/>
</dbReference>
<protein>
    <submittedName>
        <fullName evidence="6">RNA polymerase, sigma-24 subunit, ECF subfamily</fullName>
    </submittedName>
</protein>
<dbReference type="Pfam" id="PF04542">
    <property type="entry name" value="Sigma70_r2"/>
    <property type="match status" value="1"/>
</dbReference>
<dbReference type="AlphaFoldDB" id="F4C9B0"/>
<dbReference type="SUPFAM" id="SSF88946">
    <property type="entry name" value="Sigma2 domain of RNA polymerase sigma factors"/>
    <property type="match status" value="1"/>
</dbReference>
<dbReference type="Gene3D" id="1.10.10.10">
    <property type="entry name" value="Winged helix-like DNA-binding domain superfamily/Winged helix DNA-binding domain"/>
    <property type="match status" value="1"/>
</dbReference>
<dbReference type="InterPro" id="IPR007627">
    <property type="entry name" value="RNA_pol_sigma70_r2"/>
</dbReference>
<dbReference type="GO" id="GO:0003677">
    <property type="term" value="F:DNA binding"/>
    <property type="evidence" value="ECO:0007669"/>
    <property type="project" value="InterPro"/>
</dbReference>
<dbReference type="InterPro" id="IPR036388">
    <property type="entry name" value="WH-like_DNA-bd_sf"/>
</dbReference>
<evidence type="ECO:0000256" key="1">
    <source>
        <dbReference type="ARBA" id="ARBA00010641"/>
    </source>
</evidence>
<dbReference type="HOGENOM" id="CLU_047691_4_3_10"/>
<dbReference type="GO" id="GO:0006352">
    <property type="term" value="P:DNA-templated transcription initiation"/>
    <property type="evidence" value="ECO:0007669"/>
    <property type="project" value="InterPro"/>
</dbReference>
<evidence type="ECO:0000259" key="5">
    <source>
        <dbReference type="PROSITE" id="PS00622"/>
    </source>
</evidence>
<dbReference type="eggNOG" id="COG1595">
    <property type="taxonomic scope" value="Bacteria"/>
</dbReference>
<sequence length="240" mass="28541">MPLKADRNLIWNERDFFIIKCIFDVREGCMTDQPNVQLKYLWDQVCFSNDIKSFELLFHQLNRNLINFCHTIIHHEHAAEEIVSDVFVACWNKRAELQHVTNPKAYLFIAVKNRALNHVKQYSHLQLQTSLTDEVILVDTSNPNSELEKKEFFMKMDGIIARLPTQTLLVFRLIKEDGMKYQEVADLLDISPRTVQTHMRRAIQKLREWLQAYNKRDYFATKNKLFTLLFLFLASWGIRY</sequence>
<dbReference type="NCBIfam" id="TIGR02985">
    <property type="entry name" value="Sig70_bacteroi1"/>
    <property type="match status" value="1"/>
</dbReference>
<dbReference type="EMBL" id="CP002584">
    <property type="protein sequence ID" value="ADZ78437.1"/>
    <property type="molecule type" value="Genomic_DNA"/>
</dbReference>
<accession>F4C9B0</accession>
<dbReference type="NCBIfam" id="TIGR02937">
    <property type="entry name" value="sigma70-ECF"/>
    <property type="match status" value="1"/>
</dbReference>
<comment type="similarity">
    <text evidence="1">Belongs to the sigma-70 factor family. ECF subfamily.</text>
</comment>
<keyword evidence="3" id="KW-0731">Sigma factor</keyword>
<dbReference type="PANTHER" id="PTHR43133">
    <property type="entry name" value="RNA POLYMERASE ECF-TYPE SIGMA FACTO"/>
    <property type="match status" value="1"/>
</dbReference>
<dbReference type="InterPro" id="IPR013324">
    <property type="entry name" value="RNA_pol_sigma_r3/r4-like"/>
</dbReference>